<keyword evidence="1" id="KW-0472">Membrane</keyword>
<feature type="transmembrane region" description="Helical" evidence="1">
    <location>
        <begin position="6"/>
        <end position="28"/>
    </location>
</feature>
<dbReference type="OrthoDB" id="2971155at2"/>
<dbReference type="EMBL" id="QOCW01000011">
    <property type="protein sequence ID" value="RBW69337.1"/>
    <property type="molecule type" value="Genomic_DNA"/>
</dbReference>
<gene>
    <name evidence="2" type="ORF">DS031_11910</name>
</gene>
<feature type="transmembrane region" description="Helical" evidence="1">
    <location>
        <begin position="40"/>
        <end position="61"/>
    </location>
</feature>
<evidence type="ECO:0000256" key="1">
    <source>
        <dbReference type="SAM" id="Phobius"/>
    </source>
</evidence>
<accession>A0A366XTV9</accession>
<dbReference type="Proteomes" id="UP000253314">
    <property type="component" value="Unassembled WGS sequence"/>
</dbReference>
<sequence length="62" mass="7305">MIFYLSFFILFALFILFVFNTLTNALCLQKNIPEERQPKVFRTINVLITILLISSFVEVLFT</sequence>
<keyword evidence="1" id="KW-0812">Transmembrane</keyword>
<protein>
    <submittedName>
        <fullName evidence="2">Uncharacterized protein</fullName>
    </submittedName>
</protein>
<comment type="caution">
    <text evidence="2">The sequence shown here is derived from an EMBL/GenBank/DDBJ whole genome shotgun (WGS) entry which is preliminary data.</text>
</comment>
<keyword evidence="1" id="KW-1133">Transmembrane helix</keyword>
<evidence type="ECO:0000313" key="2">
    <source>
        <dbReference type="EMBL" id="RBW69337.1"/>
    </source>
</evidence>
<keyword evidence="3" id="KW-1185">Reference proteome</keyword>
<name>A0A366XTV9_9BACI</name>
<evidence type="ECO:0000313" key="3">
    <source>
        <dbReference type="Proteomes" id="UP000253314"/>
    </source>
</evidence>
<reference evidence="2 3" key="1">
    <citation type="submission" date="2018-07" db="EMBL/GenBank/DDBJ databases">
        <title>Lottiidibacillus patelloidae gen. nov., sp. nov., isolated from the intestinal tract of a marine limpet and the reclassification of B. taeanensis BH030017T, B. algicola KMM 3737T and B. hwajinpoensis SW-72T as genus Lottiidibacillus.</title>
        <authorList>
            <person name="Liu R."/>
            <person name="Huang Z."/>
        </authorList>
    </citation>
    <scope>NUCLEOTIDE SEQUENCE [LARGE SCALE GENOMIC DNA]</scope>
    <source>
        <strain evidence="2 3">BH030017</strain>
    </source>
</reference>
<dbReference type="RefSeq" id="WP_113806309.1">
    <property type="nucleotide sequence ID" value="NZ_QOCW01000011.1"/>
</dbReference>
<organism evidence="2 3">
    <name type="scientific">Bacillus taeanensis</name>
    <dbReference type="NCBI Taxonomy" id="273032"/>
    <lineage>
        <taxon>Bacteria</taxon>
        <taxon>Bacillati</taxon>
        <taxon>Bacillota</taxon>
        <taxon>Bacilli</taxon>
        <taxon>Bacillales</taxon>
        <taxon>Bacillaceae</taxon>
        <taxon>Bacillus</taxon>
    </lineage>
</organism>
<proteinExistence type="predicted"/>
<dbReference type="AlphaFoldDB" id="A0A366XTV9"/>